<gene>
    <name evidence="2" type="primary">6047096</name>
    <name evidence="1" type="ORF">CpipJ_CPIJ014166</name>
</gene>
<evidence type="ECO:0000313" key="2">
    <source>
        <dbReference type="EnsemblMetazoa" id="CPIJ014166-PA"/>
    </source>
</evidence>
<dbReference type="EnsemblMetazoa" id="CPIJ014166-RA">
    <property type="protein sequence ID" value="CPIJ014166-PA"/>
    <property type="gene ID" value="CPIJ014166"/>
</dbReference>
<sequence length="66" mass="7286">MDEAVNGSEEDLPGVEFESDFLSALKSGGDEITFAMFSIVDFYGKQANYSCGYCKQPNLPVHVSWN</sequence>
<dbReference type="AlphaFoldDB" id="B0X3H3"/>
<reference evidence="2" key="2">
    <citation type="submission" date="2021-02" db="UniProtKB">
        <authorList>
            <consortium name="EnsemblMetazoa"/>
        </authorList>
    </citation>
    <scope>IDENTIFICATION</scope>
    <source>
        <strain evidence="2">JHB</strain>
    </source>
</reference>
<dbReference type="VEuPathDB" id="VectorBase:CPIJ014166"/>
<dbReference type="KEGG" id="cqu:CpipJ_CPIJ014166"/>
<keyword evidence="3" id="KW-1185">Reference proteome</keyword>
<organism>
    <name type="scientific">Culex quinquefasciatus</name>
    <name type="common">Southern house mosquito</name>
    <name type="synonym">Culex pungens</name>
    <dbReference type="NCBI Taxonomy" id="7176"/>
    <lineage>
        <taxon>Eukaryota</taxon>
        <taxon>Metazoa</taxon>
        <taxon>Ecdysozoa</taxon>
        <taxon>Arthropoda</taxon>
        <taxon>Hexapoda</taxon>
        <taxon>Insecta</taxon>
        <taxon>Pterygota</taxon>
        <taxon>Neoptera</taxon>
        <taxon>Endopterygota</taxon>
        <taxon>Diptera</taxon>
        <taxon>Nematocera</taxon>
        <taxon>Culicoidea</taxon>
        <taxon>Culicidae</taxon>
        <taxon>Culicinae</taxon>
        <taxon>Culicini</taxon>
        <taxon>Culex</taxon>
        <taxon>Culex</taxon>
    </lineage>
</organism>
<evidence type="ECO:0000313" key="3">
    <source>
        <dbReference type="Proteomes" id="UP000002320"/>
    </source>
</evidence>
<dbReference type="GO" id="GO:0016740">
    <property type="term" value="F:transferase activity"/>
    <property type="evidence" value="ECO:0007669"/>
    <property type="project" value="UniProtKB-KW"/>
</dbReference>
<evidence type="ECO:0000313" key="1">
    <source>
        <dbReference type="EMBL" id="EDS39865.1"/>
    </source>
</evidence>
<dbReference type="HOGENOM" id="CLU_2833704_0_0_1"/>
<accession>B0X3H3</accession>
<dbReference type="EMBL" id="DS232315">
    <property type="protein sequence ID" value="EDS39865.1"/>
    <property type="molecule type" value="Genomic_DNA"/>
</dbReference>
<dbReference type="InParanoid" id="B0X3H3"/>
<proteinExistence type="predicted"/>
<keyword evidence="1" id="KW-0808">Transferase</keyword>
<dbReference type="Proteomes" id="UP000002320">
    <property type="component" value="Unassembled WGS sequence"/>
</dbReference>
<name>B0X3H3_CULQU</name>
<protein>
    <submittedName>
        <fullName evidence="1">Arginyltransferase</fullName>
    </submittedName>
</protein>
<reference evidence="1" key="1">
    <citation type="submission" date="2007-03" db="EMBL/GenBank/DDBJ databases">
        <title>Annotation of Culex pipiens quinquefasciatus.</title>
        <authorList>
            <consortium name="The Broad Institute Genome Sequencing Platform"/>
            <person name="Atkinson P.W."/>
            <person name="Hemingway J."/>
            <person name="Christensen B.M."/>
            <person name="Higgs S."/>
            <person name="Kodira C."/>
            <person name="Hannick L."/>
            <person name="Megy K."/>
            <person name="O'Leary S."/>
            <person name="Pearson M."/>
            <person name="Haas B.J."/>
            <person name="Mauceli E."/>
            <person name="Wortman J.R."/>
            <person name="Lee N.H."/>
            <person name="Guigo R."/>
            <person name="Stanke M."/>
            <person name="Alvarado L."/>
            <person name="Amedeo P."/>
            <person name="Antoine C.H."/>
            <person name="Arensburger P."/>
            <person name="Bidwell S.L."/>
            <person name="Crawford M."/>
            <person name="Camaro F."/>
            <person name="Devon K."/>
            <person name="Engels R."/>
            <person name="Hammond M."/>
            <person name="Howarth C."/>
            <person name="Koehrsen M."/>
            <person name="Lawson D."/>
            <person name="Montgomery P."/>
            <person name="Nene V."/>
            <person name="Nusbaum C."/>
            <person name="Puiu D."/>
            <person name="Romero-Severson J."/>
            <person name="Severson D.W."/>
            <person name="Shumway M."/>
            <person name="Sisk P."/>
            <person name="Stolte C."/>
            <person name="Zeng Q."/>
            <person name="Eisenstadt E."/>
            <person name="Fraser-Liggett C."/>
            <person name="Strausberg R."/>
            <person name="Galagan J."/>
            <person name="Birren B."/>
            <person name="Collins F.H."/>
        </authorList>
    </citation>
    <scope>NUCLEOTIDE SEQUENCE [LARGE SCALE GENOMIC DNA]</scope>
    <source>
        <strain evidence="1">JHB</strain>
    </source>
</reference>